<reference evidence="3" key="1">
    <citation type="journal article" date="2019" name="Int. J. Syst. Evol. Microbiol.">
        <title>The Global Catalogue of Microorganisms (GCM) 10K type strain sequencing project: providing services to taxonomists for standard genome sequencing and annotation.</title>
        <authorList>
            <consortium name="The Broad Institute Genomics Platform"/>
            <consortium name="The Broad Institute Genome Sequencing Center for Infectious Disease"/>
            <person name="Wu L."/>
            <person name="Ma J."/>
        </authorList>
    </citation>
    <scope>NUCLEOTIDE SEQUENCE [LARGE SCALE GENOMIC DNA]</scope>
    <source>
        <strain evidence="3">KCTC 33575</strain>
    </source>
</reference>
<name>A0ABW5WVR7_9STAP</name>
<sequence>MNIIEETKDFVEKRLSGEGTGHDWLHIERVYHNSLILIDETEESVDKTVVELASLLHDIADWKFTGGDEKAGPRIASDWLKSLSVDPAVIGHVCDIIQDISFKGAGVKTPMKTLEGEIVQDADRLDAIGAVGIARTFAYGGYKGQELYNPLIEPKNHQSQEAYKKQDTTSMNHFYEKLLLLKDRMNTPAGKKRAEERHQYMVEFLEMFFKENGYENSIHNTLLKNYK</sequence>
<comment type="caution">
    <text evidence="2">The sequence shown here is derived from an EMBL/GenBank/DDBJ whole genome shotgun (WGS) entry which is preliminary data.</text>
</comment>
<gene>
    <name evidence="2" type="ORF">ACFSX4_03325</name>
</gene>
<keyword evidence="3" id="KW-1185">Reference proteome</keyword>
<dbReference type="Proteomes" id="UP001597519">
    <property type="component" value="Unassembled WGS sequence"/>
</dbReference>
<dbReference type="Gene3D" id="1.20.58.1910">
    <property type="match status" value="1"/>
</dbReference>
<evidence type="ECO:0000313" key="2">
    <source>
        <dbReference type="EMBL" id="MFD2829484.1"/>
    </source>
</evidence>
<evidence type="ECO:0000313" key="3">
    <source>
        <dbReference type="Proteomes" id="UP001597519"/>
    </source>
</evidence>
<protein>
    <submittedName>
        <fullName evidence="2">HD domain-containing protein</fullName>
    </submittedName>
</protein>
<dbReference type="InterPro" id="IPR003607">
    <property type="entry name" value="HD/PDEase_dom"/>
</dbReference>
<dbReference type="Gene3D" id="1.10.472.50">
    <property type="entry name" value="HD-domain/PDEase-like"/>
    <property type="match status" value="1"/>
</dbReference>
<accession>A0ABW5WVR7</accession>
<dbReference type="PANTHER" id="PTHR33594">
    <property type="entry name" value="SUPERFAMILY HYDROLASE, PUTATIVE (AFU_ORTHOLOGUE AFUA_1G03035)-RELATED"/>
    <property type="match status" value="1"/>
</dbReference>
<organism evidence="2 3">
    <name type="scientific">Corticicoccus populi</name>
    <dbReference type="NCBI Taxonomy" id="1812821"/>
    <lineage>
        <taxon>Bacteria</taxon>
        <taxon>Bacillati</taxon>
        <taxon>Bacillota</taxon>
        <taxon>Bacilli</taxon>
        <taxon>Bacillales</taxon>
        <taxon>Staphylococcaceae</taxon>
        <taxon>Corticicoccus</taxon>
    </lineage>
</organism>
<dbReference type="InterPro" id="IPR006674">
    <property type="entry name" value="HD_domain"/>
</dbReference>
<dbReference type="Pfam" id="PF01966">
    <property type="entry name" value="HD"/>
    <property type="match status" value="1"/>
</dbReference>
<dbReference type="CDD" id="cd00077">
    <property type="entry name" value="HDc"/>
    <property type="match status" value="1"/>
</dbReference>
<dbReference type="SMART" id="SM00471">
    <property type="entry name" value="HDc"/>
    <property type="match status" value="1"/>
</dbReference>
<dbReference type="PANTHER" id="PTHR33594:SF1">
    <property type="entry name" value="HD_PDEASE DOMAIN-CONTAINING PROTEIN"/>
    <property type="match status" value="1"/>
</dbReference>
<dbReference type="RefSeq" id="WP_377771522.1">
    <property type="nucleotide sequence ID" value="NZ_JBHUOQ010000001.1"/>
</dbReference>
<dbReference type="SUPFAM" id="SSF109604">
    <property type="entry name" value="HD-domain/PDEase-like"/>
    <property type="match status" value="1"/>
</dbReference>
<dbReference type="EMBL" id="JBHUOQ010000001">
    <property type="protein sequence ID" value="MFD2829484.1"/>
    <property type="molecule type" value="Genomic_DNA"/>
</dbReference>
<feature type="domain" description="HD/PDEase" evidence="1">
    <location>
        <begin position="19"/>
        <end position="137"/>
    </location>
</feature>
<evidence type="ECO:0000259" key="1">
    <source>
        <dbReference type="SMART" id="SM00471"/>
    </source>
</evidence>
<proteinExistence type="predicted"/>